<protein>
    <submittedName>
        <fullName evidence="1">Uncharacterized protein</fullName>
    </submittedName>
</protein>
<proteinExistence type="predicted"/>
<dbReference type="EMBL" id="MT145081">
    <property type="protein sequence ID" value="QJI03365.1"/>
    <property type="molecule type" value="Genomic_DNA"/>
</dbReference>
<evidence type="ECO:0000313" key="1">
    <source>
        <dbReference type="EMBL" id="QJI03365.1"/>
    </source>
</evidence>
<sequence>MDMIAKWIAWKIPKLLVYWCAIRVGAYATTGEYSNQEVPILTFMEALRRWQK</sequence>
<gene>
    <name evidence="1" type="ORF">TM448B04466_0010</name>
</gene>
<accession>A0A6M3XZD9</accession>
<name>A0A6M3XZD9_9ZZZZ</name>
<dbReference type="AlphaFoldDB" id="A0A6M3XZD9"/>
<reference evidence="1" key="1">
    <citation type="submission" date="2020-03" db="EMBL/GenBank/DDBJ databases">
        <title>The deep terrestrial virosphere.</title>
        <authorList>
            <person name="Holmfeldt K."/>
            <person name="Nilsson E."/>
            <person name="Simone D."/>
            <person name="Lopez-Fernandez M."/>
            <person name="Wu X."/>
            <person name="de Brujin I."/>
            <person name="Lundin D."/>
            <person name="Andersson A."/>
            <person name="Bertilsson S."/>
            <person name="Dopson M."/>
        </authorList>
    </citation>
    <scope>NUCLEOTIDE SEQUENCE</scope>
    <source>
        <strain evidence="1">TM448B04466</strain>
    </source>
</reference>
<organism evidence="1">
    <name type="scientific">viral metagenome</name>
    <dbReference type="NCBI Taxonomy" id="1070528"/>
    <lineage>
        <taxon>unclassified sequences</taxon>
        <taxon>metagenomes</taxon>
        <taxon>organismal metagenomes</taxon>
    </lineage>
</organism>